<keyword evidence="4" id="KW-0804">Transcription</keyword>
<dbReference type="CDD" id="cd10017">
    <property type="entry name" value="B3_DNA"/>
    <property type="match status" value="2"/>
</dbReference>
<evidence type="ECO:0000256" key="5">
    <source>
        <dbReference type="ARBA" id="ARBA00023242"/>
    </source>
</evidence>
<dbReference type="Pfam" id="PF02362">
    <property type="entry name" value="B3"/>
    <property type="match status" value="2"/>
</dbReference>
<comment type="subcellular location">
    <subcellularLocation>
        <location evidence="1">Nucleus</location>
    </subcellularLocation>
</comment>
<feature type="domain" description="TF-B3" evidence="6">
    <location>
        <begin position="167"/>
        <end position="269"/>
    </location>
</feature>
<keyword evidence="5" id="KW-0539">Nucleus</keyword>
<evidence type="ECO:0000256" key="2">
    <source>
        <dbReference type="ARBA" id="ARBA00023015"/>
    </source>
</evidence>
<dbReference type="PROSITE" id="PS50863">
    <property type="entry name" value="B3"/>
    <property type="match status" value="2"/>
</dbReference>
<protein>
    <recommendedName>
        <fullName evidence="6">TF-B3 domain-containing protein</fullName>
    </recommendedName>
</protein>
<organism evidence="7 8">
    <name type="scientific">Vicia faba</name>
    <name type="common">Broad bean</name>
    <name type="synonym">Faba vulgaris</name>
    <dbReference type="NCBI Taxonomy" id="3906"/>
    <lineage>
        <taxon>Eukaryota</taxon>
        <taxon>Viridiplantae</taxon>
        <taxon>Streptophyta</taxon>
        <taxon>Embryophyta</taxon>
        <taxon>Tracheophyta</taxon>
        <taxon>Spermatophyta</taxon>
        <taxon>Magnoliopsida</taxon>
        <taxon>eudicotyledons</taxon>
        <taxon>Gunneridae</taxon>
        <taxon>Pentapetalae</taxon>
        <taxon>rosids</taxon>
        <taxon>fabids</taxon>
        <taxon>Fabales</taxon>
        <taxon>Fabaceae</taxon>
        <taxon>Papilionoideae</taxon>
        <taxon>50 kb inversion clade</taxon>
        <taxon>NPAAA clade</taxon>
        <taxon>Hologalegina</taxon>
        <taxon>IRL clade</taxon>
        <taxon>Fabeae</taxon>
        <taxon>Vicia</taxon>
    </lineage>
</organism>
<reference evidence="7 8" key="1">
    <citation type="submission" date="2023-01" db="EMBL/GenBank/DDBJ databases">
        <authorList>
            <person name="Kreplak J."/>
        </authorList>
    </citation>
    <scope>NUCLEOTIDE SEQUENCE [LARGE SCALE GENOMIC DNA]</scope>
</reference>
<proteinExistence type="predicted"/>
<dbReference type="Proteomes" id="UP001157006">
    <property type="component" value="Chromosome 5"/>
</dbReference>
<keyword evidence="8" id="KW-1185">Reference proteome</keyword>
<dbReference type="EMBL" id="OX451740">
    <property type="protein sequence ID" value="CAI8612448.1"/>
    <property type="molecule type" value="Genomic_DNA"/>
</dbReference>
<evidence type="ECO:0000256" key="1">
    <source>
        <dbReference type="ARBA" id="ARBA00004123"/>
    </source>
</evidence>
<evidence type="ECO:0000313" key="8">
    <source>
        <dbReference type="Proteomes" id="UP001157006"/>
    </source>
</evidence>
<dbReference type="PANTHER" id="PTHR31920:SF108">
    <property type="entry name" value="B3 DOMAIN-CONTAINING TRANSCRIPTION FACTOR VRN1-LIKE"/>
    <property type="match status" value="1"/>
</dbReference>
<dbReference type="InterPro" id="IPR050655">
    <property type="entry name" value="Plant_B3_domain"/>
</dbReference>
<evidence type="ECO:0000259" key="6">
    <source>
        <dbReference type="PROSITE" id="PS50863"/>
    </source>
</evidence>
<dbReference type="GO" id="GO:0005634">
    <property type="term" value="C:nucleus"/>
    <property type="evidence" value="ECO:0007669"/>
    <property type="project" value="UniProtKB-SubCell"/>
</dbReference>
<dbReference type="SUPFAM" id="SSF101936">
    <property type="entry name" value="DNA-binding pseudobarrel domain"/>
    <property type="match status" value="2"/>
</dbReference>
<evidence type="ECO:0000256" key="4">
    <source>
        <dbReference type="ARBA" id="ARBA00023163"/>
    </source>
</evidence>
<dbReference type="GO" id="GO:0003677">
    <property type="term" value="F:DNA binding"/>
    <property type="evidence" value="ECO:0007669"/>
    <property type="project" value="UniProtKB-KW"/>
</dbReference>
<keyword evidence="2" id="KW-0805">Transcription regulation</keyword>
<gene>
    <name evidence="7" type="ORF">VFH_V034760</name>
</gene>
<name>A0AAV1ASW4_VICFA</name>
<feature type="domain" description="TF-B3" evidence="6">
    <location>
        <begin position="12"/>
        <end position="105"/>
    </location>
</feature>
<accession>A0AAV1ASW4</accession>
<dbReference type="InterPro" id="IPR003340">
    <property type="entry name" value="B3_DNA-bd"/>
</dbReference>
<dbReference type="SMART" id="SM01019">
    <property type="entry name" value="B3"/>
    <property type="match status" value="2"/>
</dbReference>
<dbReference type="Gene3D" id="2.40.330.10">
    <property type="entry name" value="DNA-binding pseudobarrel domain"/>
    <property type="match status" value="2"/>
</dbReference>
<dbReference type="PANTHER" id="PTHR31920">
    <property type="entry name" value="B3 DOMAIN-CONTAINING"/>
    <property type="match status" value="1"/>
</dbReference>
<keyword evidence="3" id="KW-0238">DNA-binding</keyword>
<dbReference type="InterPro" id="IPR015300">
    <property type="entry name" value="DNA-bd_pseudobarrel_sf"/>
</dbReference>
<evidence type="ECO:0000256" key="3">
    <source>
        <dbReference type="ARBA" id="ARBA00023125"/>
    </source>
</evidence>
<sequence length="293" mass="34190">MATEYPEANKVVQFFMIITENRQQGELMLPIKFVRKHGQGLPNVICLKTSNGENWKINLVMNDGKIWFGQGWKEFAQYYSLGYGHLLVFKYQRLSEFHVDIFDTTRVEIEYPPKRVEAEKECRTSKKRKPNSSFEFGSTSCAKNSKGKQVNTRLESAKDFKTSNPSFILVMCTTYVESRFLFTIPCEFGRTHFDLEKKMGDIYFRVLDDERVWPAQYKIRMIKGRTRFEVTSGWLEFSKNNNLEVGDVCKFELVLKTNMTLQVHIFRKTNEVNLDCSTYAKSSQQKDKATTQG</sequence>
<evidence type="ECO:0000313" key="7">
    <source>
        <dbReference type="EMBL" id="CAI8612448.1"/>
    </source>
</evidence>
<dbReference type="AlphaFoldDB" id="A0AAV1ASW4"/>